<dbReference type="KEGG" id="woc:BA177_06615"/>
<dbReference type="AlphaFoldDB" id="A0A193LEW0"/>
<name>A0A193LEW0_9GAMM</name>
<dbReference type="EMBL" id="CP016268">
    <property type="protein sequence ID" value="ANO50919.1"/>
    <property type="molecule type" value="Genomic_DNA"/>
</dbReference>
<dbReference type="GO" id="GO:0006096">
    <property type="term" value="P:glycolytic process"/>
    <property type="evidence" value="ECO:0007669"/>
    <property type="project" value="UniProtKB-UniRule"/>
</dbReference>
<dbReference type="OrthoDB" id="140919at2"/>
<evidence type="ECO:0000313" key="9">
    <source>
        <dbReference type="EMBL" id="ANO50919.1"/>
    </source>
</evidence>
<evidence type="ECO:0000256" key="3">
    <source>
        <dbReference type="ARBA" id="ARBA00022432"/>
    </source>
</evidence>
<dbReference type="InterPro" id="IPR035482">
    <property type="entry name" value="SIS_PGI_2"/>
</dbReference>
<evidence type="ECO:0000256" key="4">
    <source>
        <dbReference type="ARBA" id="ARBA00023152"/>
    </source>
</evidence>
<dbReference type="UniPathway" id="UPA00138"/>
<dbReference type="STRING" id="1548547.BA177_06615"/>
<dbReference type="InterPro" id="IPR035476">
    <property type="entry name" value="SIS_PGI_1"/>
</dbReference>
<comment type="subcellular location">
    <subcellularLocation>
        <location evidence="7">Cytoplasm</location>
    </subcellularLocation>
</comment>
<dbReference type="GO" id="GO:0004347">
    <property type="term" value="F:glucose-6-phosphate isomerase activity"/>
    <property type="evidence" value="ECO:0007669"/>
    <property type="project" value="UniProtKB-UniRule"/>
</dbReference>
<keyword evidence="7" id="KW-0963">Cytoplasm</keyword>
<evidence type="ECO:0000256" key="7">
    <source>
        <dbReference type="HAMAP-Rule" id="MF_00473"/>
    </source>
</evidence>
<dbReference type="InterPro" id="IPR023096">
    <property type="entry name" value="G6P_Isomerase_C"/>
</dbReference>
<dbReference type="UniPathway" id="UPA00109">
    <property type="reaction ID" value="UER00181"/>
</dbReference>
<sequence length="552" mass="61123">MNVPQTKLSARYPLDLPVWQELKDHYRTKMKRADMRDMFKCDKRRVERFTLDAGDLHLDYSKNLINAETQKLLARLTCEAGVPAAIESMFTGKELNITEERSVLHVALRSKMSDQIALEVDGVREIWGVLTKIESFVEAVHAGKIAGEGGKRFTDIVNIGIGGSDLGLVMATNALRPYWRKGLRFHAVSNIDGTQLADLHSELDPATTLFIVCSKTFTTLETITNAQAARAWVKDVLGEEAVVRHFAAASTNHAAMDAFGISPEFRFGFWDWVGGRYSLWSAVGLSLALMVGIDHFKSVLAGARRMDMHFRTAPATENMPVVMALLAVWYSNFFGAESQAILPYTNRLDRLPAYLQQLQMESNGKSVRRDGRPVKVKTGQIIWGEPGSNAQHSFYQLLHQGTRFVPIDFILPVETVGEGNGLQQKLAIANCLAQSEALMEGYSADDARVEMRAAGVAAGRANSLARHKEHAGNRPSSTILFRALTPAVLGQLIALYEHKVFVEGTLYGINSFDQFGVELGKHLANQLTAVVQQDEAYNGRNISTTALLKRSR</sequence>
<dbReference type="Gene3D" id="1.10.1390.10">
    <property type="match status" value="1"/>
</dbReference>
<dbReference type="GO" id="GO:0006094">
    <property type="term" value="P:gluconeogenesis"/>
    <property type="evidence" value="ECO:0007669"/>
    <property type="project" value="UniProtKB-UniRule"/>
</dbReference>
<dbReference type="Proteomes" id="UP000092695">
    <property type="component" value="Chromosome"/>
</dbReference>
<comment type="similarity">
    <text evidence="2 7 8">Belongs to the GPI family.</text>
</comment>
<comment type="pathway">
    <text evidence="1 7 8">Carbohydrate degradation; glycolysis; D-glyceraldehyde 3-phosphate and glycerone phosphate from D-glucose: step 2/4.</text>
</comment>
<evidence type="ECO:0000256" key="1">
    <source>
        <dbReference type="ARBA" id="ARBA00004926"/>
    </source>
</evidence>
<dbReference type="InterPro" id="IPR018189">
    <property type="entry name" value="Phosphoglucose_isomerase_CS"/>
</dbReference>
<evidence type="ECO:0000256" key="6">
    <source>
        <dbReference type="ARBA" id="ARBA00029321"/>
    </source>
</evidence>
<keyword evidence="10" id="KW-1185">Reference proteome</keyword>
<dbReference type="PANTHER" id="PTHR11469">
    <property type="entry name" value="GLUCOSE-6-PHOSPHATE ISOMERASE"/>
    <property type="match status" value="1"/>
</dbReference>
<feature type="active site" evidence="7">
    <location>
        <position position="392"/>
    </location>
</feature>
<dbReference type="Pfam" id="PF00342">
    <property type="entry name" value="PGI"/>
    <property type="match status" value="1"/>
</dbReference>
<feature type="active site" description="Proton donor" evidence="7">
    <location>
        <position position="361"/>
    </location>
</feature>
<comment type="pathway">
    <text evidence="7">Carbohydrate biosynthesis; gluconeogenesis.</text>
</comment>
<reference evidence="9 10" key="1">
    <citation type="submission" date="2016-06" db="EMBL/GenBank/DDBJ databases">
        <title>Complete genome sequence of a deep-branching marine Gamma Proteobacterium Woeseia oceani type strain XK5.</title>
        <authorList>
            <person name="Mu D."/>
            <person name="Du Z."/>
        </authorList>
    </citation>
    <scope>NUCLEOTIDE SEQUENCE [LARGE SCALE GENOMIC DNA]</scope>
    <source>
        <strain evidence="9 10">XK5</strain>
    </source>
</reference>
<evidence type="ECO:0000256" key="2">
    <source>
        <dbReference type="ARBA" id="ARBA00006604"/>
    </source>
</evidence>
<feature type="active site" evidence="7">
    <location>
        <position position="521"/>
    </location>
</feature>
<dbReference type="CDD" id="cd05015">
    <property type="entry name" value="SIS_PGI_1"/>
    <property type="match status" value="1"/>
</dbReference>
<keyword evidence="4 7" id="KW-0324">Glycolysis</keyword>
<keyword evidence="5 7" id="KW-0413">Isomerase</keyword>
<dbReference type="SUPFAM" id="SSF53697">
    <property type="entry name" value="SIS domain"/>
    <property type="match status" value="1"/>
</dbReference>
<comment type="catalytic activity">
    <reaction evidence="6 7 8">
        <text>alpha-D-glucose 6-phosphate = beta-D-fructose 6-phosphate</text>
        <dbReference type="Rhea" id="RHEA:11816"/>
        <dbReference type="ChEBI" id="CHEBI:57634"/>
        <dbReference type="ChEBI" id="CHEBI:58225"/>
        <dbReference type="EC" id="5.3.1.9"/>
    </reaction>
</comment>
<dbReference type="NCBIfam" id="NF001211">
    <property type="entry name" value="PRK00179.1"/>
    <property type="match status" value="1"/>
</dbReference>
<dbReference type="InterPro" id="IPR001672">
    <property type="entry name" value="G6P_Isomerase"/>
</dbReference>
<keyword evidence="3 7" id="KW-0312">Gluconeogenesis</keyword>
<evidence type="ECO:0000256" key="8">
    <source>
        <dbReference type="RuleBase" id="RU000612"/>
    </source>
</evidence>
<evidence type="ECO:0000256" key="5">
    <source>
        <dbReference type="ARBA" id="ARBA00023235"/>
    </source>
</evidence>
<dbReference type="PANTHER" id="PTHR11469:SF1">
    <property type="entry name" value="GLUCOSE-6-PHOSPHATE ISOMERASE"/>
    <property type="match status" value="1"/>
</dbReference>
<dbReference type="Gene3D" id="3.40.50.10490">
    <property type="entry name" value="Glucose-6-phosphate isomerase like protein, domain 1"/>
    <property type="match status" value="2"/>
</dbReference>
<dbReference type="GO" id="GO:0005829">
    <property type="term" value="C:cytosol"/>
    <property type="evidence" value="ECO:0007669"/>
    <property type="project" value="TreeGrafter"/>
</dbReference>
<dbReference type="PROSITE" id="PS00765">
    <property type="entry name" value="P_GLUCOSE_ISOMERASE_1"/>
    <property type="match status" value="1"/>
</dbReference>
<dbReference type="PRINTS" id="PR00662">
    <property type="entry name" value="G6PISOMERASE"/>
</dbReference>
<dbReference type="PROSITE" id="PS51463">
    <property type="entry name" value="P_GLUCOSE_ISOMERASE_3"/>
    <property type="match status" value="1"/>
</dbReference>
<proteinExistence type="inferred from homology"/>
<dbReference type="EC" id="5.3.1.9" evidence="7"/>
<evidence type="ECO:0000313" key="10">
    <source>
        <dbReference type="Proteomes" id="UP000092695"/>
    </source>
</evidence>
<dbReference type="HAMAP" id="MF_00473">
    <property type="entry name" value="G6P_isomerase"/>
    <property type="match status" value="1"/>
</dbReference>
<gene>
    <name evidence="7" type="primary">pgi</name>
    <name evidence="9" type="ORF">BA177_06615</name>
</gene>
<dbReference type="InterPro" id="IPR046348">
    <property type="entry name" value="SIS_dom_sf"/>
</dbReference>
<dbReference type="CDD" id="cd05016">
    <property type="entry name" value="SIS_PGI_2"/>
    <property type="match status" value="1"/>
</dbReference>
<accession>A0A193LEW0</accession>
<comment type="function">
    <text evidence="7">Catalyzes the reversible isomerization of glucose-6-phosphate to fructose-6-phosphate.</text>
</comment>
<dbReference type="GO" id="GO:0048029">
    <property type="term" value="F:monosaccharide binding"/>
    <property type="evidence" value="ECO:0007669"/>
    <property type="project" value="TreeGrafter"/>
</dbReference>
<protein>
    <recommendedName>
        <fullName evidence="7">Glucose-6-phosphate isomerase</fullName>
        <shortName evidence="7">GPI</shortName>
        <ecNumber evidence="7">5.3.1.9</ecNumber>
    </recommendedName>
    <alternativeName>
        <fullName evidence="7">Phosphoglucose isomerase</fullName>
        <shortName evidence="7">PGI</shortName>
    </alternativeName>
    <alternativeName>
        <fullName evidence="7">Phosphohexose isomerase</fullName>
        <shortName evidence="7">PHI</shortName>
    </alternativeName>
</protein>
<dbReference type="GO" id="GO:0051156">
    <property type="term" value="P:glucose 6-phosphate metabolic process"/>
    <property type="evidence" value="ECO:0007669"/>
    <property type="project" value="TreeGrafter"/>
</dbReference>
<organism evidence="9 10">
    <name type="scientific">Woeseia oceani</name>
    <dbReference type="NCBI Taxonomy" id="1548547"/>
    <lineage>
        <taxon>Bacteria</taxon>
        <taxon>Pseudomonadati</taxon>
        <taxon>Pseudomonadota</taxon>
        <taxon>Gammaproteobacteria</taxon>
        <taxon>Woeseiales</taxon>
        <taxon>Woeseiaceae</taxon>
        <taxon>Woeseia</taxon>
    </lineage>
</organism>
<dbReference type="GO" id="GO:0097367">
    <property type="term" value="F:carbohydrate derivative binding"/>
    <property type="evidence" value="ECO:0007669"/>
    <property type="project" value="InterPro"/>
</dbReference>
<dbReference type="PROSITE" id="PS00174">
    <property type="entry name" value="P_GLUCOSE_ISOMERASE_2"/>
    <property type="match status" value="1"/>
</dbReference>